<evidence type="ECO:0000313" key="2">
    <source>
        <dbReference type="EMBL" id="KAJ3688826.1"/>
    </source>
</evidence>
<dbReference type="AlphaFoldDB" id="A0AAD5Z8M2"/>
<dbReference type="CDD" id="cd22160">
    <property type="entry name" value="F-box_AtFBL13-like"/>
    <property type="match status" value="1"/>
</dbReference>
<dbReference type="InterPro" id="IPR032675">
    <property type="entry name" value="LRR_dom_sf"/>
</dbReference>
<proteinExistence type="predicted"/>
<organism evidence="2 3">
    <name type="scientific">Rhynchospora tenuis</name>
    <dbReference type="NCBI Taxonomy" id="198213"/>
    <lineage>
        <taxon>Eukaryota</taxon>
        <taxon>Viridiplantae</taxon>
        <taxon>Streptophyta</taxon>
        <taxon>Embryophyta</taxon>
        <taxon>Tracheophyta</taxon>
        <taxon>Spermatophyta</taxon>
        <taxon>Magnoliopsida</taxon>
        <taxon>Liliopsida</taxon>
        <taxon>Poales</taxon>
        <taxon>Cyperaceae</taxon>
        <taxon>Cyperoideae</taxon>
        <taxon>Rhynchosporeae</taxon>
        <taxon>Rhynchospora</taxon>
    </lineage>
</organism>
<evidence type="ECO:0000313" key="3">
    <source>
        <dbReference type="Proteomes" id="UP001210211"/>
    </source>
</evidence>
<dbReference type="EMBL" id="JAMRDG010000002">
    <property type="protein sequence ID" value="KAJ3688826.1"/>
    <property type="molecule type" value="Genomic_DNA"/>
</dbReference>
<dbReference type="PANTHER" id="PTHR34223:SF51">
    <property type="entry name" value="OS06G0556300 PROTEIN"/>
    <property type="match status" value="1"/>
</dbReference>
<accession>A0AAD5Z8M2</accession>
<evidence type="ECO:0000259" key="1">
    <source>
        <dbReference type="Pfam" id="PF00646"/>
    </source>
</evidence>
<gene>
    <name evidence="2" type="ORF">LUZ61_017990</name>
</gene>
<protein>
    <recommendedName>
        <fullName evidence="1">F-box domain-containing protein</fullName>
    </recommendedName>
</protein>
<name>A0AAD5Z8M2_9POAL</name>
<feature type="domain" description="F-box" evidence="1">
    <location>
        <begin position="49"/>
        <end position="86"/>
    </location>
</feature>
<dbReference type="SUPFAM" id="SSF52047">
    <property type="entry name" value="RNI-like"/>
    <property type="match status" value="1"/>
</dbReference>
<dbReference type="PANTHER" id="PTHR34223">
    <property type="entry name" value="OS11G0201299 PROTEIN"/>
    <property type="match status" value="1"/>
</dbReference>
<dbReference type="Pfam" id="PF00646">
    <property type="entry name" value="F-box"/>
    <property type="match status" value="1"/>
</dbReference>
<sequence>MARVKTFALCEEKPSERIWFPVLRHCWRQSFYSPAMETSPTEPTQIDRLSGLPDALLLTIFSLLPTCVAARTSVLSRRFKHLWKACPTVNLSFYKPNTSFEAMANGALLSRLPSNPLLRLHLFIGPAFSGVPDSFVSSLLTHAHSLGLHHLTFINYEDIQSIVRTIFSISSLESLSIFSLDTFSEITLPSATPLAHLRSLFIKNRVSSVQVEQLLLELCCLDHLQLTHLVQSTAATVKLSSLTVKKLEVFAFSRFERGTCFVGLFMPSLEFLYLSKRYNGPVPYIDADIPLLRKSIISLDCLYPEHVAAVAQLLNCISHVEELRLDLKERSEYPFCNLLEPCKEAPAFPNLKHLDARMCFHDHNFEAVVSLLHRSPALQSLKLVHKVADEFDSMTGEKRKMYDWRSTLPRNVNGNYQHAYFNNLHLKKNNDEFMMLLNKSSTPKKLKAHY</sequence>
<dbReference type="InterPro" id="IPR001810">
    <property type="entry name" value="F-box_dom"/>
</dbReference>
<comment type="caution">
    <text evidence="2">The sequence shown here is derived from an EMBL/GenBank/DDBJ whole genome shotgun (WGS) entry which is preliminary data.</text>
</comment>
<dbReference type="Gene3D" id="3.80.10.10">
    <property type="entry name" value="Ribonuclease Inhibitor"/>
    <property type="match status" value="1"/>
</dbReference>
<dbReference type="SUPFAM" id="SSF81383">
    <property type="entry name" value="F-box domain"/>
    <property type="match status" value="1"/>
</dbReference>
<reference evidence="2 3" key="1">
    <citation type="journal article" date="2022" name="Cell">
        <title>Repeat-based holocentromeres influence genome architecture and karyotype evolution.</title>
        <authorList>
            <person name="Hofstatter P.G."/>
            <person name="Thangavel G."/>
            <person name="Lux T."/>
            <person name="Neumann P."/>
            <person name="Vondrak T."/>
            <person name="Novak P."/>
            <person name="Zhang M."/>
            <person name="Costa L."/>
            <person name="Castellani M."/>
            <person name="Scott A."/>
            <person name="Toegelov H."/>
            <person name="Fuchs J."/>
            <person name="Mata-Sucre Y."/>
            <person name="Dias Y."/>
            <person name="Vanzela A.L.L."/>
            <person name="Huettel B."/>
            <person name="Almeida C.C.S."/>
            <person name="Simkova H."/>
            <person name="Souza G."/>
            <person name="Pedrosa-Harand A."/>
            <person name="Macas J."/>
            <person name="Mayer K.F.X."/>
            <person name="Houben A."/>
            <person name="Marques A."/>
        </authorList>
    </citation>
    <scope>NUCLEOTIDE SEQUENCE [LARGE SCALE GENOMIC DNA]</scope>
    <source>
        <strain evidence="2">RhyTen1mFocal</strain>
    </source>
</reference>
<dbReference type="Proteomes" id="UP001210211">
    <property type="component" value="Unassembled WGS sequence"/>
</dbReference>
<dbReference type="InterPro" id="IPR053781">
    <property type="entry name" value="F-box_AtFBL13-like"/>
</dbReference>
<keyword evidence="3" id="KW-1185">Reference proteome</keyword>
<dbReference type="InterPro" id="IPR036047">
    <property type="entry name" value="F-box-like_dom_sf"/>
</dbReference>
<dbReference type="InterPro" id="IPR053197">
    <property type="entry name" value="F-box_SCFL_complex_component"/>
</dbReference>